<proteinExistence type="predicted"/>
<reference evidence="1 4" key="2">
    <citation type="submission" date="2023-03" db="EMBL/GenBank/DDBJ databases">
        <title>Genetic diversity of Bacillus cereus sensu lato isolates from Slovenia.</title>
        <authorList>
            <person name="Abdelli M."/>
        </authorList>
    </citation>
    <scope>NUCLEOTIDE SEQUENCE [LARGE SCALE GENOMIC DNA]</scope>
    <source>
        <strain evidence="1 4">SIBC61B</strain>
    </source>
</reference>
<accession>A0A7D8D441</accession>
<sequence>MEQKKKLGFFFGAGAELGYGLPSGGRFALDIFKGSKEEDREAFREQLANIDLQSQIATQWLPENFQSKRINVFGKGNFEEIISSSLEHRRQSTLKYLENFDSNIAGILNNWDIDEDTIREIFSKEIKIEIGDKLYSQEIALNKKLADQVSLFDSEYFSAFLKLLELQPNNDLKRIITAFLELLLGALGQNLVSQLNDELFEKAPTTVNIFDDISGIFNINYSSVGQVGMEIVIEQTREQVDENTDINKIFIELGKTILEQIYCQTLDYQSLIDSHFRYLYNPKSQWAKFTKIAVFLYTVQRYIKDQTKIDETKIENGPGFYHDLITMQNDFDLHAVGTTNYNNFIMDIFEKNDIKGVSIYHLNGGVRDYYDPYKNRIISDLSEVNPTEQIVVPFIFTQSGVKPLTSITMSQRYVELYEKFKECDSIAIIGYGFNGDDGHINGMFRSLIEEENKDVHIFHYSTEKVNQSSLQRMYKNKLRIDSTQHLHVHLIDHQRYTKGEDWFKSL</sequence>
<comment type="caution">
    <text evidence="2">The sequence shown here is derived from an EMBL/GenBank/DDBJ whole genome shotgun (WGS) entry which is preliminary data.</text>
</comment>
<reference evidence="2 3" key="1">
    <citation type="submission" date="2017-04" db="EMBL/GenBank/DDBJ databases">
        <authorList>
            <person name="Criscuolo A."/>
        </authorList>
    </citation>
    <scope>NUCLEOTIDE SEQUENCE [LARGE SCALE GENOMIC DNA]</scope>
    <source>
        <strain evidence="2">16-00174</strain>
    </source>
</reference>
<evidence type="ECO:0000313" key="2">
    <source>
        <dbReference type="EMBL" id="SME06634.1"/>
    </source>
</evidence>
<keyword evidence="4" id="KW-1185">Reference proteome</keyword>
<name>A0A7D8D441_9BACI</name>
<dbReference type="AlphaFoldDB" id="A0A7D8D441"/>
<evidence type="ECO:0000313" key="4">
    <source>
        <dbReference type="Proteomes" id="UP001221338"/>
    </source>
</evidence>
<dbReference type="RefSeq" id="WP_000435792.1">
    <property type="nucleotide sequence ID" value="NZ_CP129604.1"/>
</dbReference>
<dbReference type="EMBL" id="FWYW01000073">
    <property type="protein sequence ID" value="SME06634.1"/>
    <property type="molecule type" value="Genomic_DNA"/>
</dbReference>
<dbReference type="Proteomes" id="UP001221338">
    <property type="component" value="Unassembled WGS sequence"/>
</dbReference>
<gene>
    <name evidence="2" type="ORF">BACERE00174_03102</name>
    <name evidence="1" type="ORF">P6U22_19795</name>
</gene>
<dbReference type="Proteomes" id="UP000194422">
    <property type="component" value="Unassembled WGS sequence"/>
</dbReference>
<dbReference type="EMBL" id="JARPRV010000013">
    <property type="protein sequence ID" value="MDG0943405.1"/>
    <property type="molecule type" value="Genomic_DNA"/>
</dbReference>
<evidence type="ECO:0008006" key="5">
    <source>
        <dbReference type="Google" id="ProtNLM"/>
    </source>
</evidence>
<evidence type="ECO:0000313" key="3">
    <source>
        <dbReference type="Proteomes" id="UP000194422"/>
    </source>
</evidence>
<protein>
    <recommendedName>
        <fullName evidence="5">SIR2-like domain-containing protein</fullName>
    </recommendedName>
</protein>
<organism evidence="2 3">
    <name type="scientific">Bacillus paranthracis</name>
    <dbReference type="NCBI Taxonomy" id="2026186"/>
    <lineage>
        <taxon>Bacteria</taxon>
        <taxon>Bacillati</taxon>
        <taxon>Bacillota</taxon>
        <taxon>Bacilli</taxon>
        <taxon>Bacillales</taxon>
        <taxon>Bacillaceae</taxon>
        <taxon>Bacillus</taxon>
        <taxon>Bacillus cereus group</taxon>
    </lineage>
</organism>
<evidence type="ECO:0000313" key="1">
    <source>
        <dbReference type="EMBL" id="MDG0943405.1"/>
    </source>
</evidence>